<dbReference type="RefSeq" id="WP_016195409.1">
    <property type="nucleotide sequence ID" value="NZ_AQPN01000079.1"/>
</dbReference>
<dbReference type="EMBL" id="AQPN01000079">
    <property type="protein sequence ID" value="EOR94577.1"/>
    <property type="molecule type" value="Genomic_DNA"/>
</dbReference>
<reference evidence="1 2" key="1">
    <citation type="journal article" date="2013" name="Genome Announc.">
        <title>Draft Genome Sequence of Arcticibacter svalbardensis Strain MN12-7T, a Member of the Family Sphingobacteriaceae Isolated from an Arctic Soil Sample.</title>
        <authorList>
            <person name="Shivaji S."/>
            <person name="Ara S."/>
            <person name="Prasad S."/>
            <person name="Manasa B.P."/>
            <person name="Begum Z."/>
            <person name="Singh A."/>
            <person name="Kumar Pinnaka A."/>
        </authorList>
    </citation>
    <scope>NUCLEOTIDE SEQUENCE [LARGE SCALE GENOMIC DNA]</scope>
    <source>
        <strain evidence="1 2">MN12-7</strain>
    </source>
</reference>
<organism evidence="1 2">
    <name type="scientific">Arcticibacter svalbardensis MN12-7</name>
    <dbReference type="NCBI Taxonomy" id="1150600"/>
    <lineage>
        <taxon>Bacteria</taxon>
        <taxon>Pseudomonadati</taxon>
        <taxon>Bacteroidota</taxon>
        <taxon>Sphingobacteriia</taxon>
        <taxon>Sphingobacteriales</taxon>
        <taxon>Sphingobacteriaceae</taxon>
        <taxon>Arcticibacter</taxon>
    </lineage>
</organism>
<keyword evidence="2" id="KW-1185">Reference proteome</keyword>
<dbReference type="STRING" id="1150600.ADIARSV_2175"/>
<gene>
    <name evidence="1" type="ORF">ADIARSV_2175</name>
</gene>
<accession>R9GRV3</accession>
<comment type="caution">
    <text evidence="1">The sequence shown here is derived from an EMBL/GenBank/DDBJ whole genome shotgun (WGS) entry which is preliminary data.</text>
</comment>
<evidence type="ECO:0000313" key="1">
    <source>
        <dbReference type="EMBL" id="EOR94577.1"/>
    </source>
</evidence>
<dbReference type="AlphaFoldDB" id="R9GRV3"/>
<name>R9GRV3_9SPHI</name>
<dbReference type="eggNOG" id="ENOG502Z9ST">
    <property type="taxonomic scope" value="Bacteria"/>
</dbReference>
<dbReference type="InterPro" id="IPR046233">
    <property type="entry name" value="DUF6266"/>
</dbReference>
<sequence>MAHYENGINGSFHGKVGPTVGCTWKGVDYIRAVPKRSKKTPTAKQAATRLTFKYLQEWLAPLKEVITIGFKEYNPRMTALMASHSYTYNHVLRGEYPNLYMDYASVMISYGDLPGVEDAAVRLPGSNRMEITWNPENELCDAYWGDVLFYLVYNRVTNDTLQGIGMGTRMEGMLKIDIPDTFNNQELEVYIAFKSLKNNRVSMSQYLGTHKLNF</sequence>
<dbReference type="OrthoDB" id="648163at2"/>
<proteinExistence type="predicted"/>
<dbReference type="Pfam" id="PF19781">
    <property type="entry name" value="DUF6266"/>
    <property type="match status" value="1"/>
</dbReference>
<dbReference type="Proteomes" id="UP000014174">
    <property type="component" value="Unassembled WGS sequence"/>
</dbReference>
<evidence type="ECO:0000313" key="2">
    <source>
        <dbReference type="Proteomes" id="UP000014174"/>
    </source>
</evidence>
<protein>
    <submittedName>
        <fullName evidence="1">Uncharacterized protein</fullName>
    </submittedName>
</protein>